<feature type="region of interest" description="Disordered" evidence="1">
    <location>
        <begin position="250"/>
        <end position="278"/>
    </location>
</feature>
<dbReference type="AlphaFoldDB" id="A0A1H8SXQ2"/>
<dbReference type="RefSeq" id="WP_069462394.1">
    <property type="nucleotide sequence ID" value="NZ_FODD01000046.1"/>
</dbReference>
<accession>A0A1H8SXQ2</accession>
<name>A0A1H8SXQ2_9ACTN</name>
<dbReference type="Proteomes" id="UP000181951">
    <property type="component" value="Unassembled WGS sequence"/>
</dbReference>
<gene>
    <name evidence="2" type="ORF">SAMN05216267_104634</name>
</gene>
<sequence length="278" mass="30193">MTKRKAAPAAIHTPDGPPPTLSDRIRYFVQQLMARAAQPGPNGDPDLELGGLAVALAMVANDAEQEIARLTLQRDLAQPAPTPWAYEQACKALRKHNDRADAAEAALAAFHEGEEPYEDEATVPTPAQWVWKWNRATSARRLELVEAVQGAQARADRCLFGSHDSALAELHEARVIIAAVRALHHEWTGAAPGCCAHCQDGMGTPLPYPCPTIQALDDTAPSSVLTVQEPLTEEQADALRTRWTEHFAEHTRNGSISPYSPSRVAEDIEQAARPTEAP</sequence>
<dbReference type="OrthoDB" id="4339179at2"/>
<proteinExistence type="predicted"/>
<dbReference type="EMBL" id="FODD01000046">
    <property type="protein sequence ID" value="SEO83256.1"/>
    <property type="molecule type" value="Genomic_DNA"/>
</dbReference>
<evidence type="ECO:0000313" key="3">
    <source>
        <dbReference type="Proteomes" id="UP000181951"/>
    </source>
</evidence>
<evidence type="ECO:0000256" key="1">
    <source>
        <dbReference type="SAM" id="MobiDB-lite"/>
    </source>
</evidence>
<evidence type="ECO:0000313" key="2">
    <source>
        <dbReference type="EMBL" id="SEO83256.1"/>
    </source>
</evidence>
<protein>
    <submittedName>
        <fullName evidence="2">Uncharacterized protein</fullName>
    </submittedName>
</protein>
<dbReference type="STRING" id="310780.SAMN05216267_104634"/>
<organism evidence="2 3">
    <name type="scientific">Actinacidiphila rubida</name>
    <dbReference type="NCBI Taxonomy" id="310780"/>
    <lineage>
        <taxon>Bacteria</taxon>
        <taxon>Bacillati</taxon>
        <taxon>Actinomycetota</taxon>
        <taxon>Actinomycetes</taxon>
        <taxon>Kitasatosporales</taxon>
        <taxon>Streptomycetaceae</taxon>
        <taxon>Actinacidiphila</taxon>
    </lineage>
</organism>
<feature type="region of interest" description="Disordered" evidence="1">
    <location>
        <begin position="1"/>
        <end position="21"/>
    </location>
</feature>
<keyword evidence="3" id="KW-1185">Reference proteome</keyword>
<reference evidence="2 3" key="1">
    <citation type="submission" date="2016-10" db="EMBL/GenBank/DDBJ databases">
        <authorList>
            <person name="de Groot N.N."/>
        </authorList>
    </citation>
    <scope>NUCLEOTIDE SEQUENCE [LARGE SCALE GENOMIC DNA]</scope>
    <source>
        <strain evidence="2 3">CGMCC 4.2026</strain>
    </source>
</reference>